<dbReference type="Proteomes" id="UP000281098">
    <property type="component" value="Unassembled WGS sequence"/>
</dbReference>
<organism evidence="3">
    <name type="scientific">Burkholderia stagnalis</name>
    <dbReference type="NCBI Taxonomy" id="1503054"/>
    <lineage>
        <taxon>Bacteria</taxon>
        <taxon>Pseudomonadati</taxon>
        <taxon>Pseudomonadota</taxon>
        <taxon>Betaproteobacteria</taxon>
        <taxon>Burkholderiales</taxon>
        <taxon>Burkholderiaceae</taxon>
        <taxon>Burkholderia</taxon>
        <taxon>Burkholderia cepacia complex</taxon>
    </lineage>
</organism>
<evidence type="ECO:0000313" key="6">
    <source>
        <dbReference type="Proteomes" id="UP000281098"/>
    </source>
</evidence>
<evidence type="ECO:0000313" key="7">
    <source>
        <dbReference type="Proteomes" id="UP000473470"/>
    </source>
</evidence>
<dbReference type="Proteomes" id="UP000473470">
    <property type="component" value="Unassembled WGS sequence"/>
</dbReference>
<dbReference type="STRING" id="1503054.WT74_19400"/>
<dbReference type="EMBL" id="VZOK01000021">
    <property type="protein sequence ID" value="KAB0637356.1"/>
    <property type="molecule type" value="Genomic_DNA"/>
</dbReference>
<evidence type="ECO:0000313" key="5">
    <source>
        <dbReference type="Proteomes" id="UP000068603"/>
    </source>
</evidence>
<evidence type="ECO:0000256" key="1">
    <source>
        <dbReference type="SAM" id="MobiDB-lite"/>
    </source>
</evidence>
<evidence type="ECO:0000313" key="2">
    <source>
        <dbReference type="EMBL" id="KAB0637356.1"/>
    </source>
</evidence>
<dbReference type="GeneID" id="93058052"/>
<reference evidence="3 5" key="1">
    <citation type="submission" date="2015-11" db="EMBL/GenBank/DDBJ databases">
        <title>Expanding the genomic diversity of Burkholderia species for the development of highly accurate diagnostics.</title>
        <authorList>
            <person name="Sahl J."/>
            <person name="Keim P."/>
            <person name="Wagner D."/>
        </authorList>
    </citation>
    <scope>NUCLEOTIDE SEQUENCE [LARGE SCALE GENOMIC DNA]</scope>
    <source>
        <strain evidence="3 5">MSMB1960WGS</strain>
    </source>
</reference>
<dbReference type="EMBL" id="LPHB01000072">
    <property type="protein sequence ID" value="KWA55013.1"/>
    <property type="molecule type" value="Genomic_DNA"/>
</dbReference>
<feature type="compositionally biased region" description="Basic and acidic residues" evidence="1">
    <location>
        <begin position="21"/>
        <end position="41"/>
    </location>
</feature>
<dbReference type="Proteomes" id="UP000068603">
    <property type="component" value="Unassembled WGS sequence"/>
</dbReference>
<dbReference type="RefSeq" id="WP_059557402.1">
    <property type="nucleotide sequence ID" value="NZ_CABVPM010000100.1"/>
</dbReference>
<comment type="caution">
    <text evidence="3">The sequence shown here is derived from an EMBL/GenBank/DDBJ whole genome shotgun (WGS) entry which is preliminary data.</text>
</comment>
<dbReference type="AlphaFoldDB" id="A0A118P0Y3"/>
<feature type="region of interest" description="Disordered" evidence="1">
    <location>
        <begin position="1"/>
        <end position="66"/>
    </location>
</feature>
<dbReference type="EMBL" id="QTPM01000002">
    <property type="protein sequence ID" value="RQY99092.1"/>
    <property type="molecule type" value="Genomic_DNA"/>
</dbReference>
<gene>
    <name evidence="4" type="ORF">DF017_02220</name>
    <name evidence="2" type="ORF">F7R25_16520</name>
    <name evidence="3" type="ORF">WT44_27600</name>
</gene>
<sequence>MTHPKHSGRDTPAREQATPPLKEHDQARTRHSERHIDKALEDTFPASDPPSTGGVTRIDPSRQKKK</sequence>
<reference evidence="4 6" key="2">
    <citation type="submission" date="2018-08" db="EMBL/GenBank/DDBJ databases">
        <title>Comparative analysis of Burkholderia isolates from Puerto Rico.</title>
        <authorList>
            <person name="Hall C."/>
            <person name="Sahl J."/>
            <person name="Wagner D."/>
        </authorList>
    </citation>
    <scope>NUCLEOTIDE SEQUENCE [LARGE SCALE GENOMIC DNA]</scope>
    <source>
        <strain evidence="4 6">Bp8966</strain>
    </source>
</reference>
<dbReference type="KEGG" id="bstg:WT74_19400"/>
<name>A0A118P0Y3_9BURK</name>
<evidence type="ECO:0000313" key="4">
    <source>
        <dbReference type="EMBL" id="RQY99092.1"/>
    </source>
</evidence>
<keyword evidence="6" id="KW-1185">Reference proteome</keyword>
<protein>
    <submittedName>
        <fullName evidence="3">Uncharacterized protein</fullName>
    </submittedName>
</protein>
<evidence type="ECO:0000313" key="3">
    <source>
        <dbReference type="EMBL" id="KWA55013.1"/>
    </source>
</evidence>
<reference evidence="2 7" key="3">
    <citation type="submission" date="2019-09" db="EMBL/GenBank/DDBJ databases">
        <title>Draft genome sequences of 48 bacterial type strains from the CCUG.</title>
        <authorList>
            <person name="Tunovic T."/>
            <person name="Pineiro-Iglesias B."/>
            <person name="Unosson C."/>
            <person name="Inganas E."/>
            <person name="Ohlen M."/>
            <person name="Cardew S."/>
            <person name="Jensie-Markopoulos S."/>
            <person name="Salva-Serra F."/>
            <person name="Jaen-Luchoro D."/>
            <person name="Karlsson R."/>
            <person name="Svensson-Stadler L."/>
            <person name="Chun J."/>
            <person name="Moore E."/>
        </authorList>
    </citation>
    <scope>NUCLEOTIDE SEQUENCE [LARGE SCALE GENOMIC DNA]</scope>
    <source>
        <strain evidence="2 7">CCUG 65686</strain>
    </source>
</reference>
<accession>A0A118P0Y3</accession>
<proteinExistence type="predicted"/>